<dbReference type="RefSeq" id="WP_241275766.1">
    <property type="nucleotide sequence ID" value="NZ_JAKZGS010000014.1"/>
</dbReference>
<name>A0ABS9URK7_9BACT</name>
<accession>A0ABS9URK7</accession>
<dbReference type="Proteomes" id="UP001165488">
    <property type="component" value="Unassembled WGS sequence"/>
</dbReference>
<proteinExistence type="predicted"/>
<organism evidence="1 2">
    <name type="scientific">Belliella calami</name>
    <dbReference type="NCBI Taxonomy" id="2923436"/>
    <lineage>
        <taxon>Bacteria</taxon>
        <taxon>Pseudomonadati</taxon>
        <taxon>Bacteroidota</taxon>
        <taxon>Cytophagia</taxon>
        <taxon>Cytophagales</taxon>
        <taxon>Cyclobacteriaceae</taxon>
        <taxon>Belliella</taxon>
    </lineage>
</organism>
<evidence type="ECO:0000313" key="2">
    <source>
        <dbReference type="Proteomes" id="UP001165488"/>
    </source>
</evidence>
<comment type="caution">
    <text evidence="1">The sequence shown here is derived from an EMBL/GenBank/DDBJ whole genome shotgun (WGS) entry which is preliminary data.</text>
</comment>
<dbReference type="InterPro" id="IPR021314">
    <property type="entry name" value="DUF2911"/>
</dbReference>
<dbReference type="Pfam" id="PF11138">
    <property type="entry name" value="DUF2911"/>
    <property type="match status" value="1"/>
</dbReference>
<reference evidence="1" key="1">
    <citation type="submission" date="2022-03" db="EMBL/GenBank/DDBJ databases">
        <title>De novo assembled genomes of Belliella spp. (Cyclobacteriaceae) strains.</title>
        <authorList>
            <person name="Szabo A."/>
            <person name="Korponai K."/>
            <person name="Felfoldi T."/>
        </authorList>
    </citation>
    <scope>NUCLEOTIDE SEQUENCE</scope>
    <source>
        <strain evidence="1">DSM 107340</strain>
    </source>
</reference>
<dbReference type="EMBL" id="JAKZGS010000014">
    <property type="protein sequence ID" value="MCH7399267.1"/>
    <property type="molecule type" value="Genomic_DNA"/>
</dbReference>
<dbReference type="PROSITE" id="PS51257">
    <property type="entry name" value="PROKAR_LIPOPROTEIN"/>
    <property type="match status" value="1"/>
</dbReference>
<sequence>MKNTLLALLSATMLFSCGGENKQENTEVPVEAESEELSNLEKEHLLERASYADSVNAGLTEDTFKGSARREASGSFGDATVTVNYGSPGKRGRVIWNGLVSYDQVWVSGSHWATAVTFSEDVVINEVEVAEGMYGFFTIPGREEWTLILNKNYDQHLADAYEESEDVVRINVKPVELEQEIQRLTYGVEKVSDTEGAISLSWDQVKVSMPFSIK</sequence>
<evidence type="ECO:0000313" key="1">
    <source>
        <dbReference type="EMBL" id="MCH7399267.1"/>
    </source>
</evidence>
<protein>
    <submittedName>
        <fullName evidence="1">DUF2911 domain-containing protein</fullName>
    </submittedName>
</protein>
<keyword evidence="2" id="KW-1185">Reference proteome</keyword>
<gene>
    <name evidence="1" type="ORF">MM236_14795</name>
</gene>